<name>A0A7W9SZ99_9BACT</name>
<proteinExistence type="predicted"/>
<dbReference type="EMBL" id="JACHGG010000001">
    <property type="protein sequence ID" value="MBB6057929.1"/>
    <property type="molecule type" value="Genomic_DNA"/>
</dbReference>
<dbReference type="RefSeq" id="WP_183401886.1">
    <property type="nucleotide sequence ID" value="NZ_JACHGG010000001.1"/>
</dbReference>
<evidence type="ECO:0000313" key="2">
    <source>
        <dbReference type="EMBL" id="MBB6057929.1"/>
    </source>
</evidence>
<evidence type="ECO:0000313" key="3">
    <source>
        <dbReference type="Proteomes" id="UP000532746"/>
    </source>
</evidence>
<dbReference type="Pfam" id="PF13466">
    <property type="entry name" value="STAS_2"/>
    <property type="match status" value="1"/>
</dbReference>
<dbReference type="InterPro" id="IPR058548">
    <property type="entry name" value="MlaB-like_STAS"/>
</dbReference>
<evidence type="ECO:0000259" key="1">
    <source>
        <dbReference type="Pfam" id="PF13466"/>
    </source>
</evidence>
<dbReference type="InterPro" id="IPR036513">
    <property type="entry name" value="STAS_dom_sf"/>
</dbReference>
<feature type="domain" description="MlaB-like STAS" evidence="1">
    <location>
        <begin position="26"/>
        <end position="89"/>
    </location>
</feature>
<sequence length="119" mass="13478">MEVYREILPESYLLILADDDEPTGGAELSYALRRACRSGKPSIWIDCSHLRNLSFATLRVLVRYYRRLQERRIPLVLCHLGDSAGQLLTRLPAALCPPVVPSLLDAEHYCRTQLPLSAE</sequence>
<dbReference type="AlphaFoldDB" id="A0A7W9SZ99"/>
<comment type="caution">
    <text evidence="2">The sequence shown here is derived from an EMBL/GenBank/DDBJ whole genome shotgun (WGS) entry which is preliminary data.</text>
</comment>
<protein>
    <recommendedName>
        <fullName evidence="1">MlaB-like STAS domain-containing protein</fullName>
    </recommendedName>
</protein>
<reference evidence="2 3" key="1">
    <citation type="submission" date="2020-08" db="EMBL/GenBank/DDBJ databases">
        <title>Genomic Encyclopedia of Type Strains, Phase IV (KMG-IV): sequencing the most valuable type-strain genomes for metagenomic binning, comparative biology and taxonomic classification.</title>
        <authorList>
            <person name="Goeker M."/>
        </authorList>
    </citation>
    <scope>NUCLEOTIDE SEQUENCE [LARGE SCALE GENOMIC DNA]</scope>
    <source>
        <strain evidence="2 3">DSM 26718</strain>
    </source>
</reference>
<organism evidence="2 3">
    <name type="scientific">Hymenobacter luteus</name>
    <dbReference type="NCBI Taxonomy" id="1411122"/>
    <lineage>
        <taxon>Bacteria</taxon>
        <taxon>Pseudomonadati</taxon>
        <taxon>Bacteroidota</taxon>
        <taxon>Cytophagia</taxon>
        <taxon>Cytophagales</taxon>
        <taxon>Hymenobacteraceae</taxon>
        <taxon>Hymenobacter</taxon>
    </lineage>
</organism>
<gene>
    <name evidence="2" type="ORF">HNQ93_000759</name>
</gene>
<dbReference type="Proteomes" id="UP000532746">
    <property type="component" value="Unassembled WGS sequence"/>
</dbReference>
<accession>A0A7W9SZ99</accession>
<dbReference type="Gene3D" id="3.30.750.24">
    <property type="entry name" value="STAS domain"/>
    <property type="match status" value="1"/>
</dbReference>
<dbReference type="SUPFAM" id="SSF52091">
    <property type="entry name" value="SpoIIaa-like"/>
    <property type="match status" value="1"/>
</dbReference>
<keyword evidence="3" id="KW-1185">Reference proteome</keyword>